<keyword evidence="2" id="KW-1185">Reference proteome</keyword>
<organism evidence="1 2">
    <name type="scientific">Eretmocerus hayati</name>
    <dbReference type="NCBI Taxonomy" id="131215"/>
    <lineage>
        <taxon>Eukaryota</taxon>
        <taxon>Metazoa</taxon>
        <taxon>Ecdysozoa</taxon>
        <taxon>Arthropoda</taxon>
        <taxon>Hexapoda</taxon>
        <taxon>Insecta</taxon>
        <taxon>Pterygota</taxon>
        <taxon>Neoptera</taxon>
        <taxon>Endopterygota</taxon>
        <taxon>Hymenoptera</taxon>
        <taxon>Apocrita</taxon>
        <taxon>Proctotrupomorpha</taxon>
        <taxon>Chalcidoidea</taxon>
        <taxon>Aphelinidae</taxon>
        <taxon>Aphelininae</taxon>
        <taxon>Eretmocerus</taxon>
    </lineage>
</organism>
<proteinExistence type="predicted"/>
<sequence>MLGPGQVGFISQDDKAKVPIGLTAAKKQAPLLMHVEYMVNLLDHDFVIAARHELIPSVSAGIVIKPNGLGSPEAVSYSDPTYISIRSGKHSSSTAAYHNHDS</sequence>
<accession>A0ACC2PM89</accession>
<gene>
    <name evidence="1" type="ORF">QAD02_020337</name>
</gene>
<comment type="caution">
    <text evidence="1">The sequence shown here is derived from an EMBL/GenBank/DDBJ whole genome shotgun (WGS) entry which is preliminary data.</text>
</comment>
<dbReference type="Proteomes" id="UP001239111">
    <property type="component" value="Chromosome 1"/>
</dbReference>
<evidence type="ECO:0000313" key="2">
    <source>
        <dbReference type="Proteomes" id="UP001239111"/>
    </source>
</evidence>
<evidence type="ECO:0000313" key="1">
    <source>
        <dbReference type="EMBL" id="KAJ8684545.1"/>
    </source>
</evidence>
<name>A0ACC2PM89_9HYME</name>
<protein>
    <submittedName>
        <fullName evidence="1">Uncharacterized protein</fullName>
    </submittedName>
</protein>
<dbReference type="EMBL" id="CM056741">
    <property type="protein sequence ID" value="KAJ8684545.1"/>
    <property type="molecule type" value="Genomic_DNA"/>
</dbReference>
<reference evidence="1" key="1">
    <citation type="submission" date="2023-04" db="EMBL/GenBank/DDBJ databases">
        <title>A chromosome-level genome assembly of the parasitoid wasp Eretmocerus hayati.</title>
        <authorList>
            <person name="Zhong Y."/>
            <person name="Liu S."/>
            <person name="Liu Y."/>
        </authorList>
    </citation>
    <scope>NUCLEOTIDE SEQUENCE</scope>
    <source>
        <strain evidence="1">ZJU_SS_LIU_2023</strain>
    </source>
</reference>